<dbReference type="Proteomes" id="UP000436088">
    <property type="component" value="Unassembled WGS sequence"/>
</dbReference>
<dbReference type="PANTHER" id="PTHR11010">
    <property type="entry name" value="PROTEASE S28 PRO-X CARBOXYPEPTIDASE-RELATED"/>
    <property type="match status" value="1"/>
</dbReference>
<comment type="caution">
    <text evidence="5">The sequence shown here is derived from an EMBL/GenBank/DDBJ whole genome shotgun (WGS) entry which is preliminary data.</text>
</comment>
<dbReference type="Gene3D" id="3.40.50.1820">
    <property type="entry name" value="alpha/beta hydrolase"/>
    <property type="match status" value="1"/>
</dbReference>
<dbReference type="GO" id="GO:0008239">
    <property type="term" value="F:dipeptidyl-peptidase activity"/>
    <property type="evidence" value="ECO:0007669"/>
    <property type="project" value="TreeGrafter"/>
</dbReference>
<evidence type="ECO:0000256" key="1">
    <source>
        <dbReference type="ARBA" id="ARBA00022670"/>
    </source>
</evidence>
<evidence type="ECO:0000256" key="4">
    <source>
        <dbReference type="SAM" id="SignalP"/>
    </source>
</evidence>
<reference evidence="5" key="1">
    <citation type="submission" date="2019-09" db="EMBL/GenBank/DDBJ databases">
        <title>Draft genome information of white flower Hibiscus syriacus.</title>
        <authorList>
            <person name="Kim Y.-M."/>
        </authorList>
    </citation>
    <scope>NUCLEOTIDE SEQUENCE [LARGE SCALE GENOMIC DNA]</scope>
    <source>
        <strain evidence="5">YM2019G1</strain>
    </source>
</reference>
<evidence type="ECO:0000256" key="3">
    <source>
        <dbReference type="ARBA" id="ARBA00022801"/>
    </source>
</evidence>
<dbReference type="InterPro" id="IPR029058">
    <property type="entry name" value="AB_hydrolase_fold"/>
</dbReference>
<name>A0A6A2XPM4_HIBSY</name>
<dbReference type="Gene3D" id="1.20.120.980">
    <property type="entry name" value="Serine carboxypeptidase S28, SKS domain"/>
    <property type="match status" value="1"/>
</dbReference>
<gene>
    <name evidence="5" type="ORF">F3Y22_tig00117016pilonHSYRG00039</name>
</gene>
<protein>
    <submittedName>
        <fullName evidence="5">Uncharacterized protein</fullName>
    </submittedName>
</protein>
<dbReference type="PANTHER" id="PTHR11010:SF38">
    <property type="entry name" value="LYSOSOMAL PRO-X CARBOXYPEPTIDASE"/>
    <property type="match status" value="1"/>
</dbReference>
<dbReference type="InterPro" id="IPR042269">
    <property type="entry name" value="Ser_carbopepase_S28_SKS"/>
</dbReference>
<evidence type="ECO:0000313" key="6">
    <source>
        <dbReference type="Proteomes" id="UP000436088"/>
    </source>
</evidence>
<feature type="signal peptide" evidence="4">
    <location>
        <begin position="1"/>
        <end position="16"/>
    </location>
</feature>
<evidence type="ECO:0000256" key="2">
    <source>
        <dbReference type="ARBA" id="ARBA00022729"/>
    </source>
</evidence>
<proteinExistence type="predicted"/>
<keyword evidence="1" id="KW-0645">Protease</keyword>
<keyword evidence="2 4" id="KW-0732">Signal</keyword>
<organism evidence="5 6">
    <name type="scientific">Hibiscus syriacus</name>
    <name type="common">Rose of Sharon</name>
    <dbReference type="NCBI Taxonomy" id="106335"/>
    <lineage>
        <taxon>Eukaryota</taxon>
        <taxon>Viridiplantae</taxon>
        <taxon>Streptophyta</taxon>
        <taxon>Embryophyta</taxon>
        <taxon>Tracheophyta</taxon>
        <taxon>Spermatophyta</taxon>
        <taxon>Magnoliopsida</taxon>
        <taxon>eudicotyledons</taxon>
        <taxon>Gunneridae</taxon>
        <taxon>Pentapetalae</taxon>
        <taxon>rosids</taxon>
        <taxon>malvids</taxon>
        <taxon>Malvales</taxon>
        <taxon>Malvaceae</taxon>
        <taxon>Malvoideae</taxon>
        <taxon>Hibiscus</taxon>
    </lineage>
</organism>
<evidence type="ECO:0000313" key="5">
    <source>
        <dbReference type="EMBL" id="KAE8655834.1"/>
    </source>
</evidence>
<dbReference type="AlphaFoldDB" id="A0A6A2XPM4"/>
<dbReference type="GO" id="GO:0006508">
    <property type="term" value="P:proteolysis"/>
    <property type="evidence" value="ECO:0007669"/>
    <property type="project" value="UniProtKB-KW"/>
</dbReference>
<sequence length="261" mass="29793">MKWYNLIHVIIETVLAAWMRLKYPHLAVGELVSSAPILQFKDIVQAETFYNIVFNFFNVLSHSWKVVAVLILLESHLHLRFKRRMAFGNCLKLSACVGKNNGRIGICAFLYGVMQFETLGRELKSVQDLTDWLDSAYLAMVNYPYPANLIMPLPAHPVREVCRKIDGSPPDSSILEHIFNGACTKMVMPMASDGNNSMFPAYDWDYSAFREGVQEGFPGDTKAWMDNNGISWTHKRTIRYFMLASSLSLHHCLVCTAMNEW</sequence>
<feature type="chain" id="PRO_5025526606" evidence="4">
    <location>
        <begin position="17"/>
        <end position="261"/>
    </location>
</feature>
<keyword evidence="6" id="KW-1185">Reference proteome</keyword>
<keyword evidence="3" id="KW-0378">Hydrolase</keyword>
<accession>A0A6A2XPM4</accession>
<dbReference type="EMBL" id="VEPZ02001774">
    <property type="protein sequence ID" value="KAE8655834.1"/>
    <property type="molecule type" value="Genomic_DNA"/>
</dbReference>